<protein>
    <recommendedName>
        <fullName evidence="3">J domain-containing protein</fullName>
    </recommendedName>
</protein>
<proteinExistence type="predicted"/>
<dbReference type="PROSITE" id="PS00636">
    <property type="entry name" value="DNAJ_1"/>
    <property type="match status" value="1"/>
</dbReference>
<reference evidence="1 2" key="1">
    <citation type="journal article" date="2019" name="Genome Biol. Evol.">
        <title>Insights into the evolution of the New World diploid cottons (Gossypium, subgenus Houzingenia) based on genome sequencing.</title>
        <authorList>
            <person name="Grover C.E."/>
            <person name="Arick M.A. 2nd"/>
            <person name="Thrash A."/>
            <person name="Conover J.L."/>
            <person name="Sanders W.S."/>
            <person name="Peterson D.G."/>
            <person name="Frelichowski J.E."/>
            <person name="Scheffler J.A."/>
            <person name="Scheffler B.E."/>
            <person name="Wendel J.F."/>
        </authorList>
    </citation>
    <scope>NUCLEOTIDE SEQUENCE [LARGE SCALE GENOMIC DNA]</scope>
    <source>
        <strain evidence="1">185</strain>
        <tissue evidence="1">Leaf</tissue>
    </source>
</reference>
<accession>A0A7J8YEM5</accession>
<gene>
    <name evidence="1" type="ORF">Goari_021519</name>
</gene>
<comment type="caution">
    <text evidence="1">The sequence shown here is derived from an EMBL/GenBank/DDBJ whole genome shotgun (WGS) entry which is preliminary data.</text>
</comment>
<dbReference type="SUPFAM" id="SSF46565">
    <property type="entry name" value="Chaperone J-domain"/>
    <property type="match status" value="1"/>
</dbReference>
<dbReference type="Proteomes" id="UP000593577">
    <property type="component" value="Unassembled WGS sequence"/>
</dbReference>
<keyword evidence="2" id="KW-1185">Reference proteome</keyword>
<dbReference type="Gene3D" id="1.10.287.110">
    <property type="entry name" value="DnaJ domain"/>
    <property type="match status" value="1"/>
</dbReference>
<dbReference type="InterPro" id="IPR036869">
    <property type="entry name" value="J_dom_sf"/>
</dbReference>
<organism evidence="1 2">
    <name type="scientific">Gossypium aridum</name>
    <name type="common">American cotton</name>
    <name type="synonym">Erioxylum aridum</name>
    <dbReference type="NCBI Taxonomy" id="34290"/>
    <lineage>
        <taxon>Eukaryota</taxon>
        <taxon>Viridiplantae</taxon>
        <taxon>Streptophyta</taxon>
        <taxon>Embryophyta</taxon>
        <taxon>Tracheophyta</taxon>
        <taxon>Spermatophyta</taxon>
        <taxon>Magnoliopsida</taxon>
        <taxon>eudicotyledons</taxon>
        <taxon>Gunneridae</taxon>
        <taxon>Pentapetalae</taxon>
        <taxon>rosids</taxon>
        <taxon>malvids</taxon>
        <taxon>Malvales</taxon>
        <taxon>Malvaceae</taxon>
        <taxon>Malvoideae</taxon>
        <taxon>Gossypium</taxon>
    </lineage>
</organism>
<sequence>MFKEVTFSYNILSDPDKRRQYDTAGFEVSYTLVALGGFRESCSSTFKTVKVPSCMTELDFIDKALNLIDDVLSLNRLLKLITKNWS</sequence>
<name>A0A7J8YEM5_GOSAI</name>
<evidence type="ECO:0000313" key="1">
    <source>
        <dbReference type="EMBL" id="MBA0698007.1"/>
    </source>
</evidence>
<evidence type="ECO:0000313" key="2">
    <source>
        <dbReference type="Proteomes" id="UP000593577"/>
    </source>
</evidence>
<dbReference type="InterPro" id="IPR018253">
    <property type="entry name" value="DnaJ_domain_CS"/>
</dbReference>
<dbReference type="EMBL" id="JABFAA010000012">
    <property type="protein sequence ID" value="MBA0698007.1"/>
    <property type="molecule type" value="Genomic_DNA"/>
</dbReference>
<evidence type="ECO:0008006" key="3">
    <source>
        <dbReference type="Google" id="ProtNLM"/>
    </source>
</evidence>
<dbReference type="AlphaFoldDB" id="A0A7J8YEM5"/>